<evidence type="ECO:0000313" key="3">
    <source>
        <dbReference type="Proteomes" id="UP001054821"/>
    </source>
</evidence>
<proteinExistence type="predicted"/>
<organism evidence="2 3">
    <name type="scientific">Prunus dulcis</name>
    <name type="common">Almond</name>
    <name type="synonym">Amygdalus dulcis</name>
    <dbReference type="NCBI Taxonomy" id="3755"/>
    <lineage>
        <taxon>Eukaryota</taxon>
        <taxon>Viridiplantae</taxon>
        <taxon>Streptophyta</taxon>
        <taxon>Embryophyta</taxon>
        <taxon>Tracheophyta</taxon>
        <taxon>Spermatophyta</taxon>
        <taxon>Magnoliopsida</taxon>
        <taxon>eudicotyledons</taxon>
        <taxon>Gunneridae</taxon>
        <taxon>Pentapetalae</taxon>
        <taxon>rosids</taxon>
        <taxon>fabids</taxon>
        <taxon>Rosales</taxon>
        <taxon>Rosaceae</taxon>
        <taxon>Amygdaloideae</taxon>
        <taxon>Amygdaleae</taxon>
        <taxon>Prunus</taxon>
    </lineage>
</organism>
<dbReference type="Proteomes" id="UP001054821">
    <property type="component" value="Chromosome 4"/>
</dbReference>
<dbReference type="InterPro" id="IPR008906">
    <property type="entry name" value="HATC_C_dom"/>
</dbReference>
<dbReference type="EMBL" id="JAJFAZ020000004">
    <property type="protein sequence ID" value="KAI5335743.1"/>
    <property type="molecule type" value="Genomic_DNA"/>
</dbReference>
<sequence length="251" mass="28580">MKHKWYWGSFEGVNKIVFIGNVLEPRWKLALLKIIFHNLGAESSKVETIGDEVKSDLLTLYNEYKGVGNLGSLQTLDEGDEEGLEDELDDDDAHSQREMLLQKKEEQQMEISNEVDKCFADPFENPRNKNFNLLDWWKGNQSRYPTISKVAKDIFAISSSTVASENAFSLGKRIVDPFRSSLTPKMVDALVYTHDWLRVDEFNLYKEPTDEEIGFYKELEEIQAMANKAQGGNVQVSTSTSILPPPTPSHL</sequence>
<gene>
    <name evidence="2" type="ORF">L3X38_025877</name>
</gene>
<keyword evidence="3" id="KW-1185">Reference proteome</keyword>
<dbReference type="PANTHER" id="PTHR23272">
    <property type="entry name" value="BED FINGER-RELATED"/>
    <property type="match status" value="1"/>
</dbReference>
<dbReference type="AlphaFoldDB" id="A0AAD4W3N5"/>
<protein>
    <recommendedName>
        <fullName evidence="1">HAT C-terminal dimerisation domain-containing protein</fullName>
    </recommendedName>
</protein>
<evidence type="ECO:0000259" key="1">
    <source>
        <dbReference type="Pfam" id="PF05699"/>
    </source>
</evidence>
<dbReference type="GO" id="GO:0046983">
    <property type="term" value="F:protein dimerization activity"/>
    <property type="evidence" value="ECO:0007669"/>
    <property type="project" value="InterPro"/>
</dbReference>
<accession>A0AAD4W3N5</accession>
<feature type="domain" description="HAT C-terminal dimerisation" evidence="1">
    <location>
        <begin position="116"/>
        <end position="197"/>
    </location>
</feature>
<reference evidence="2 3" key="1">
    <citation type="journal article" date="2022" name="G3 (Bethesda)">
        <title>Whole-genome sequence and methylome profiling of the almond [Prunus dulcis (Mill.) D.A. Webb] cultivar 'Nonpareil'.</title>
        <authorList>
            <person name="D'Amico-Willman K.M."/>
            <person name="Ouma W.Z."/>
            <person name="Meulia T."/>
            <person name="Sideli G.M."/>
            <person name="Gradziel T.M."/>
            <person name="Fresnedo-Ramirez J."/>
        </authorList>
    </citation>
    <scope>NUCLEOTIDE SEQUENCE [LARGE SCALE GENOMIC DNA]</scope>
    <source>
        <strain evidence="2">Clone GOH B32 T37-40</strain>
    </source>
</reference>
<dbReference type="SUPFAM" id="SSF53098">
    <property type="entry name" value="Ribonuclease H-like"/>
    <property type="match status" value="1"/>
</dbReference>
<name>A0AAD4W3N5_PRUDU</name>
<dbReference type="Pfam" id="PF05699">
    <property type="entry name" value="Dimer_Tnp_hAT"/>
    <property type="match status" value="1"/>
</dbReference>
<comment type="caution">
    <text evidence="2">The sequence shown here is derived from an EMBL/GenBank/DDBJ whole genome shotgun (WGS) entry which is preliminary data.</text>
</comment>
<dbReference type="InterPro" id="IPR012337">
    <property type="entry name" value="RNaseH-like_sf"/>
</dbReference>
<evidence type="ECO:0000313" key="2">
    <source>
        <dbReference type="EMBL" id="KAI5335743.1"/>
    </source>
</evidence>
<dbReference type="PANTHER" id="PTHR23272:SF184">
    <property type="entry name" value="OS03G0311250 PROTEIN"/>
    <property type="match status" value="1"/>
</dbReference>